<dbReference type="InterPro" id="IPR002048">
    <property type="entry name" value="EF_hand_dom"/>
</dbReference>
<evidence type="ECO:0000313" key="15">
    <source>
        <dbReference type="EMBL" id="KAA8537742.1"/>
    </source>
</evidence>
<dbReference type="PROSITE" id="PS00018">
    <property type="entry name" value="EF_HAND_1"/>
    <property type="match status" value="2"/>
</dbReference>
<dbReference type="InterPro" id="IPR018247">
    <property type="entry name" value="EF_Hand_1_Ca_BS"/>
</dbReference>
<evidence type="ECO:0000256" key="7">
    <source>
        <dbReference type="ARBA" id="ARBA00022989"/>
    </source>
</evidence>
<evidence type="ECO:0000256" key="11">
    <source>
        <dbReference type="ARBA" id="ARBA00038162"/>
    </source>
</evidence>
<evidence type="ECO:0000313" key="16">
    <source>
        <dbReference type="Proteomes" id="UP000325577"/>
    </source>
</evidence>
<comment type="similarity">
    <text evidence="11">Belongs to the glycosyltransferase 8 family. Glycogenin subfamily.</text>
</comment>
<keyword evidence="10" id="KW-0961">Cell wall biogenesis/degradation</keyword>
<dbReference type="OrthoDB" id="2014201at2759"/>
<keyword evidence="2" id="KW-0328">Glycosyltransferase</keyword>
<keyword evidence="7 13" id="KW-1133">Transmembrane helix</keyword>
<dbReference type="CDD" id="cd02537">
    <property type="entry name" value="GT8_Glycogenin"/>
    <property type="match status" value="1"/>
</dbReference>
<dbReference type="InterPro" id="IPR011992">
    <property type="entry name" value="EF-hand-dom_pair"/>
</dbReference>
<keyword evidence="6" id="KW-0106">Calcium</keyword>
<evidence type="ECO:0000256" key="1">
    <source>
        <dbReference type="ARBA" id="ARBA00004323"/>
    </source>
</evidence>
<keyword evidence="16" id="KW-1185">Reference proteome</keyword>
<dbReference type="InterPro" id="IPR050587">
    <property type="entry name" value="GNT1/Glycosyltrans_8"/>
</dbReference>
<dbReference type="EC" id="2.4.1.-" evidence="12"/>
<dbReference type="FunFam" id="3.90.550.10:FF:000018">
    <property type="entry name" value="Hexosyltransferase"/>
    <property type="match status" value="1"/>
</dbReference>
<dbReference type="GO" id="GO:0071555">
    <property type="term" value="P:cell wall organization"/>
    <property type="evidence" value="ECO:0007669"/>
    <property type="project" value="UniProtKB-KW"/>
</dbReference>
<dbReference type="SUPFAM" id="SSF47473">
    <property type="entry name" value="EF-hand"/>
    <property type="match status" value="1"/>
</dbReference>
<dbReference type="GO" id="GO:0005509">
    <property type="term" value="F:calcium ion binding"/>
    <property type="evidence" value="ECO:0007669"/>
    <property type="project" value="InterPro"/>
</dbReference>
<evidence type="ECO:0000256" key="2">
    <source>
        <dbReference type="ARBA" id="ARBA00022676"/>
    </source>
</evidence>
<dbReference type="Gene3D" id="3.90.550.10">
    <property type="entry name" value="Spore Coat Polysaccharide Biosynthesis Protein SpsA, Chain A"/>
    <property type="match status" value="1"/>
</dbReference>
<protein>
    <recommendedName>
        <fullName evidence="12">Hexosyltransferase</fullName>
        <ecNumber evidence="12">2.4.1.-</ecNumber>
    </recommendedName>
</protein>
<dbReference type="PROSITE" id="PS50222">
    <property type="entry name" value="EF_HAND_2"/>
    <property type="match status" value="2"/>
</dbReference>
<keyword evidence="3" id="KW-0808">Transferase</keyword>
<feature type="transmembrane region" description="Helical" evidence="13">
    <location>
        <begin position="114"/>
        <end position="136"/>
    </location>
</feature>
<dbReference type="EMBL" id="CM018038">
    <property type="protein sequence ID" value="KAA8537742.1"/>
    <property type="molecule type" value="Genomic_DNA"/>
</dbReference>
<feature type="domain" description="EF-hand" evidence="14">
    <location>
        <begin position="14"/>
        <end position="49"/>
    </location>
</feature>
<keyword evidence="5" id="KW-0479">Metal-binding</keyword>
<accession>A0A5J5B796</accession>
<dbReference type="InterPro" id="IPR002495">
    <property type="entry name" value="Glyco_trans_8"/>
</dbReference>
<proteinExistence type="inferred from homology"/>
<evidence type="ECO:0000256" key="8">
    <source>
        <dbReference type="ARBA" id="ARBA00023136"/>
    </source>
</evidence>
<dbReference type="AlphaFoldDB" id="A0A5J5B796"/>
<dbReference type="Proteomes" id="UP000325577">
    <property type="component" value="Linkage Group LG15"/>
</dbReference>
<evidence type="ECO:0000256" key="10">
    <source>
        <dbReference type="ARBA" id="ARBA00023316"/>
    </source>
</evidence>
<evidence type="ECO:0000256" key="12">
    <source>
        <dbReference type="RuleBase" id="RU362027"/>
    </source>
</evidence>
<keyword evidence="8 13" id="KW-0472">Membrane</keyword>
<dbReference type="SMART" id="SM00054">
    <property type="entry name" value="EFh"/>
    <property type="match status" value="2"/>
</dbReference>
<organism evidence="15 16">
    <name type="scientific">Nyssa sinensis</name>
    <dbReference type="NCBI Taxonomy" id="561372"/>
    <lineage>
        <taxon>Eukaryota</taxon>
        <taxon>Viridiplantae</taxon>
        <taxon>Streptophyta</taxon>
        <taxon>Embryophyta</taxon>
        <taxon>Tracheophyta</taxon>
        <taxon>Spermatophyta</taxon>
        <taxon>Magnoliopsida</taxon>
        <taxon>eudicotyledons</taxon>
        <taxon>Gunneridae</taxon>
        <taxon>Pentapetalae</taxon>
        <taxon>asterids</taxon>
        <taxon>Cornales</taxon>
        <taxon>Nyssaceae</taxon>
        <taxon>Nyssa</taxon>
    </lineage>
</organism>
<evidence type="ECO:0000259" key="14">
    <source>
        <dbReference type="PROSITE" id="PS50222"/>
    </source>
</evidence>
<evidence type="ECO:0000256" key="4">
    <source>
        <dbReference type="ARBA" id="ARBA00022692"/>
    </source>
</evidence>
<dbReference type="Pfam" id="PF13499">
    <property type="entry name" value="EF-hand_7"/>
    <property type="match status" value="1"/>
</dbReference>
<dbReference type="SUPFAM" id="SSF53448">
    <property type="entry name" value="Nucleotide-diphospho-sugar transferases"/>
    <property type="match status" value="1"/>
</dbReference>
<dbReference type="Pfam" id="PF01501">
    <property type="entry name" value="Glyco_transf_8"/>
    <property type="match status" value="1"/>
</dbReference>
<evidence type="ECO:0000256" key="13">
    <source>
        <dbReference type="SAM" id="Phobius"/>
    </source>
</evidence>
<keyword evidence="4 13" id="KW-0812">Transmembrane</keyword>
<dbReference type="InterPro" id="IPR029044">
    <property type="entry name" value="Nucleotide-diphossugar_trans"/>
</dbReference>
<reference evidence="15 16" key="1">
    <citation type="submission" date="2019-09" db="EMBL/GenBank/DDBJ databases">
        <title>A chromosome-level genome assembly of the Chinese tupelo Nyssa sinensis.</title>
        <authorList>
            <person name="Yang X."/>
            <person name="Kang M."/>
            <person name="Yang Y."/>
            <person name="Xiong H."/>
            <person name="Wang M."/>
            <person name="Zhang Z."/>
            <person name="Wang Z."/>
            <person name="Wu H."/>
            <person name="Ma T."/>
            <person name="Liu J."/>
            <person name="Xi Z."/>
        </authorList>
    </citation>
    <scope>NUCLEOTIDE SEQUENCE [LARGE SCALE GENOMIC DNA]</scope>
    <source>
        <strain evidence="15">J267</strain>
        <tissue evidence="15">Leaf</tissue>
    </source>
</reference>
<sequence length="683" mass="79735">MPIWTSRSDAGLPLSKEKQKGILKQYDKDGNGRLSKKELKVAFHNAGLHFSWWRARKAFRQADANGDGYISEDEMKNLITYSSRKLCSLEHCIECTKSRADHQMMKAAIPSKALIIRINLIFLAFFLLIYAALLLWPSATVYHENAASLVMCSLRECHHKTEKGIKMNVVLEEKGGNQSKPVGKPVIKREKPSFLNEMGRRLKIGMVNMDEDDVSEWNEHGQIIPIYFEQVSKYFEWKDLFPEWIDEEEEIDGPSCPEIPMPKFEEYGAMDVIVAKLPCKYPEEGWGRDVFRLQVHLIAANLAVKKGKRDWSRKTKVVFLSKCRPMLELFRCNDMVRQEGDWWFFQPETDRLKQKVSLPVGSCNLALPLWEKGIDEVYDVSKIERGTKTVRREAYATVLHSSESYVCGAIALAQSLLQSGTKRDLILLLDKSISVSKRDALSVAGWIIRIIKRIRNPRAEKGSYNEYNYSKFRLWQLTEYDKIIFIDADIIVLRNLDILFHFPQITATGNDGSIFNSGIMVIEPSNCTFSIFMDRRKEIVSYNGGDQGFLNEVFVWWHRLPRRMNYLKNFWSNYSGEAYMKNQLFGSDPPRLYTIHYIGLKPWLCYRDYDCNWDLSKQLVYASDVAHQRWWKVHDAMDERLQKFCGLSKQRKIELLWDRKMAKEMKLRGDRWRVNITDPRRLD</sequence>
<name>A0A5J5B796_9ASTE</name>
<dbReference type="GO" id="GO:0000139">
    <property type="term" value="C:Golgi membrane"/>
    <property type="evidence" value="ECO:0007669"/>
    <property type="project" value="UniProtKB-SubCell"/>
</dbReference>
<dbReference type="PANTHER" id="PTHR11183">
    <property type="entry name" value="GLYCOGENIN SUBFAMILY MEMBER"/>
    <property type="match status" value="1"/>
</dbReference>
<feature type="domain" description="EF-hand" evidence="14">
    <location>
        <begin position="54"/>
        <end position="85"/>
    </location>
</feature>
<evidence type="ECO:0000256" key="6">
    <source>
        <dbReference type="ARBA" id="ARBA00022837"/>
    </source>
</evidence>
<dbReference type="CDD" id="cd00051">
    <property type="entry name" value="EFh"/>
    <property type="match status" value="1"/>
</dbReference>
<keyword evidence="9" id="KW-0464">Manganese</keyword>
<gene>
    <name evidence="15" type="ORF">F0562_027268</name>
</gene>
<evidence type="ECO:0000256" key="9">
    <source>
        <dbReference type="ARBA" id="ARBA00023211"/>
    </source>
</evidence>
<comment type="subcellular location">
    <subcellularLocation>
        <location evidence="1">Golgi apparatus membrane</location>
        <topology evidence="1">Single-pass type II membrane protein</topology>
    </subcellularLocation>
</comment>
<dbReference type="GO" id="GO:0016757">
    <property type="term" value="F:glycosyltransferase activity"/>
    <property type="evidence" value="ECO:0007669"/>
    <property type="project" value="UniProtKB-KW"/>
</dbReference>
<evidence type="ECO:0000256" key="5">
    <source>
        <dbReference type="ARBA" id="ARBA00022723"/>
    </source>
</evidence>
<dbReference type="Gene3D" id="1.10.238.10">
    <property type="entry name" value="EF-hand"/>
    <property type="match status" value="1"/>
</dbReference>
<evidence type="ECO:0000256" key="3">
    <source>
        <dbReference type="ARBA" id="ARBA00022679"/>
    </source>
</evidence>